<reference evidence="2 3" key="1">
    <citation type="submission" date="2014-04" db="EMBL/GenBank/DDBJ databases">
        <authorList>
            <consortium name="DOE Joint Genome Institute"/>
            <person name="Kuo A."/>
            <person name="Kohler A."/>
            <person name="Nagy L.G."/>
            <person name="Floudas D."/>
            <person name="Copeland A."/>
            <person name="Barry K.W."/>
            <person name="Cichocki N."/>
            <person name="Veneault-Fourrey C."/>
            <person name="LaButti K."/>
            <person name="Lindquist E.A."/>
            <person name="Lipzen A."/>
            <person name="Lundell T."/>
            <person name="Morin E."/>
            <person name="Murat C."/>
            <person name="Sun H."/>
            <person name="Tunlid A."/>
            <person name="Henrissat B."/>
            <person name="Grigoriev I.V."/>
            <person name="Hibbett D.S."/>
            <person name="Martin F."/>
            <person name="Nordberg H.P."/>
            <person name="Cantor M.N."/>
            <person name="Hua S.X."/>
        </authorList>
    </citation>
    <scope>NUCLEOTIDE SEQUENCE [LARGE SCALE GENOMIC DNA]</scope>
    <source>
        <strain evidence="2 3">Foug A</strain>
    </source>
</reference>
<feature type="region of interest" description="Disordered" evidence="1">
    <location>
        <begin position="1"/>
        <end position="24"/>
    </location>
</feature>
<accession>A0A0C3DTP8</accession>
<evidence type="ECO:0000313" key="2">
    <source>
        <dbReference type="EMBL" id="KIM59326.1"/>
    </source>
</evidence>
<dbReference type="HOGENOM" id="CLU_2607429_0_0_1"/>
<keyword evidence="3" id="KW-1185">Reference proteome</keyword>
<gene>
    <name evidence="2" type="ORF">SCLCIDRAFT_1029158</name>
</gene>
<sequence>MMGTRESVRPSAGSSRVERPSRSGKVEVLRVQVSSSDLLYSIRRLIYSLENSFASRVMPAEILFPPETDEYRGGLLLAI</sequence>
<name>A0A0C3DTP8_9AGAM</name>
<organism evidence="2 3">
    <name type="scientific">Scleroderma citrinum Foug A</name>
    <dbReference type="NCBI Taxonomy" id="1036808"/>
    <lineage>
        <taxon>Eukaryota</taxon>
        <taxon>Fungi</taxon>
        <taxon>Dikarya</taxon>
        <taxon>Basidiomycota</taxon>
        <taxon>Agaricomycotina</taxon>
        <taxon>Agaricomycetes</taxon>
        <taxon>Agaricomycetidae</taxon>
        <taxon>Boletales</taxon>
        <taxon>Sclerodermatineae</taxon>
        <taxon>Sclerodermataceae</taxon>
        <taxon>Scleroderma</taxon>
    </lineage>
</organism>
<dbReference type="AlphaFoldDB" id="A0A0C3DTP8"/>
<proteinExistence type="predicted"/>
<evidence type="ECO:0000313" key="3">
    <source>
        <dbReference type="Proteomes" id="UP000053989"/>
    </source>
</evidence>
<dbReference type="Proteomes" id="UP000053989">
    <property type="component" value="Unassembled WGS sequence"/>
</dbReference>
<dbReference type="InParanoid" id="A0A0C3DTP8"/>
<protein>
    <submittedName>
        <fullName evidence="2">Uncharacterized protein</fullName>
    </submittedName>
</protein>
<evidence type="ECO:0000256" key="1">
    <source>
        <dbReference type="SAM" id="MobiDB-lite"/>
    </source>
</evidence>
<dbReference type="EMBL" id="KN822075">
    <property type="protein sequence ID" value="KIM59326.1"/>
    <property type="molecule type" value="Genomic_DNA"/>
</dbReference>
<reference evidence="3" key="2">
    <citation type="submission" date="2015-01" db="EMBL/GenBank/DDBJ databases">
        <title>Evolutionary Origins and Diversification of the Mycorrhizal Mutualists.</title>
        <authorList>
            <consortium name="DOE Joint Genome Institute"/>
            <consortium name="Mycorrhizal Genomics Consortium"/>
            <person name="Kohler A."/>
            <person name="Kuo A."/>
            <person name="Nagy L.G."/>
            <person name="Floudas D."/>
            <person name="Copeland A."/>
            <person name="Barry K.W."/>
            <person name="Cichocki N."/>
            <person name="Veneault-Fourrey C."/>
            <person name="LaButti K."/>
            <person name="Lindquist E.A."/>
            <person name="Lipzen A."/>
            <person name="Lundell T."/>
            <person name="Morin E."/>
            <person name="Murat C."/>
            <person name="Riley R."/>
            <person name="Ohm R."/>
            <person name="Sun H."/>
            <person name="Tunlid A."/>
            <person name="Henrissat B."/>
            <person name="Grigoriev I.V."/>
            <person name="Hibbett D.S."/>
            <person name="Martin F."/>
        </authorList>
    </citation>
    <scope>NUCLEOTIDE SEQUENCE [LARGE SCALE GENOMIC DNA]</scope>
    <source>
        <strain evidence="3">Foug A</strain>
    </source>
</reference>